<proteinExistence type="predicted"/>
<feature type="compositionally biased region" description="Polar residues" evidence="1">
    <location>
        <begin position="1"/>
        <end position="10"/>
    </location>
</feature>
<accession>A0A6J5LU19</accession>
<feature type="region of interest" description="Disordered" evidence="1">
    <location>
        <begin position="1"/>
        <end position="26"/>
    </location>
</feature>
<protein>
    <submittedName>
        <fullName evidence="2">Uncharacterized protein</fullName>
    </submittedName>
</protein>
<gene>
    <name evidence="2" type="ORF">UFOVP328_267</name>
</gene>
<sequence>MTKTKSSTIKLLNPKSPETKYTGGEPEWRVQPDAERRVSALSAAFSWYNYHYGKKDAKDMIVHWLEHNERSKDAKKIRGIPDSQIRLTPAWVCRMNLVGLELNEHELLQINDQISQMLRVKDEVKVVVTEEETAQNRVTIQDRLREKVSECAGELEGVFDEFLADGAKMSASIKPISTIRGMNVAPQMISNISDIWKKRQAELEEVVEGKDGDLVEGYSNFSKIQLRNMIKFCEAVINDCGAYVQIKKVERKPRAKKVQSPEAQARKFKYLKAFEELKLESEPPARLVGAGEAWLYDTKKRKLIYVVADTHIGEISVKNNMILGFDAAASVQKTLRKPADQIKALLAGGKPAARKYFKDIKATDTKFNGRGTENLIILRAGK</sequence>
<dbReference type="EMBL" id="LR796341">
    <property type="protein sequence ID" value="CAB4138074.1"/>
    <property type="molecule type" value="Genomic_DNA"/>
</dbReference>
<organism evidence="2">
    <name type="scientific">uncultured Caudovirales phage</name>
    <dbReference type="NCBI Taxonomy" id="2100421"/>
    <lineage>
        <taxon>Viruses</taxon>
        <taxon>Duplodnaviria</taxon>
        <taxon>Heunggongvirae</taxon>
        <taxon>Uroviricota</taxon>
        <taxon>Caudoviricetes</taxon>
        <taxon>Peduoviridae</taxon>
        <taxon>Maltschvirus</taxon>
        <taxon>Maltschvirus maltsch</taxon>
    </lineage>
</organism>
<reference evidence="2" key="1">
    <citation type="submission" date="2020-04" db="EMBL/GenBank/DDBJ databases">
        <authorList>
            <person name="Chiriac C."/>
            <person name="Salcher M."/>
            <person name="Ghai R."/>
            <person name="Kavagutti S V."/>
        </authorList>
    </citation>
    <scope>NUCLEOTIDE SEQUENCE</scope>
</reference>
<name>A0A6J5LU19_9CAUD</name>
<evidence type="ECO:0000313" key="2">
    <source>
        <dbReference type="EMBL" id="CAB4138074.1"/>
    </source>
</evidence>
<evidence type="ECO:0000256" key="1">
    <source>
        <dbReference type="SAM" id="MobiDB-lite"/>
    </source>
</evidence>